<dbReference type="Proteomes" id="UP000076587">
    <property type="component" value="Unassembled WGS sequence"/>
</dbReference>
<gene>
    <name evidence="2" type="ORF">N482_14210</name>
</gene>
<evidence type="ECO:0000313" key="3">
    <source>
        <dbReference type="Proteomes" id="UP000076587"/>
    </source>
</evidence>
<comment type="caution">
    <text evidence="2">The sequence shown here is derived from an EMBL/GenBank/DDBJ whole genome shotgun (WGS) entry which is preliminary data.</text>
</comment>
<dbReference type="PATRIC" id="fig|1365253.3.peg.3422"/>
<sequence>MNPENLEGAQTLEAFTMKPTYSEVRSKIMLRHPREEVKKLLKLAIDDEDAEFIGEHERWQITCADVQKRIEEIHAFNAANPDTQKVLPQLPKEPVLDLSQRQACYEQQIVDVDFEISTQSKPLSIEYDDEALVALIYPLTHAYSDEEVAQVKRARFKQEREDTVAAIKVEVDGLTFDGDELAQNRMSRAVLVMDEGSTLSWVLADNSTANVTKSQLIAACKAAILTQTQLWTEEV</sequence>
<organism evidence="2 3">
    <name type="scientific">Pseudoalteromonas luteoviolacea NCIMB 1942</name>
    <dbReference type="NCBI Taxonomy" id="1365253"/>
    <lineage>
        <taxon>Bacteria</taxon>
        <taxon>Pseudomonadati</taxon>
        <taxon>Pseudomonadota</taxon>
        <taxon>Gammaproteobacteria</taxon>
        <taxon>Alteromonadales</taxon>
        <taxon>Pseudoalteromonadaceae</taxon>
        <taxon>Pseudoalteromonas</taxon>
    </lineage>
</organism>
<proteinExistence type="predicted"/>
<evidence type="ECO:0000313" key="2">
    <source>
        <dbReference type="EMBL" id="KZN45697.1"/>
    </source>
</evidence>
<reference evidence="2 3" key="1">
    <citation type="submission" date="2013-07" db="EMBL/GenBank/DDBJ databases">
        <title>Comparative Genomic and Metabolomic Analysis of Twelve Strains of Pseudoalteromonas luteoviolacea.</title>
        <authorList>
            <person name="Vynne N.G."/>
            <person name="Mansson M."/>
            <person name="Gram L."/>
        </authorList>
    </citation>
    <scope>NUCLEOTIDE SEQUENCE [LARGE SCALE GENOMIC DNA]</scope>
    <source>
        <strain evidence="2 3">NCIMB 1942</strain>
    </source>
</reference>
<dbReference type="Pfam" id="PF14301">
    <property type="entry name" value="DUF4376"/>
    <property type="match status" value="1"/>
</dbReference>
<protein>
    <recommendedName>
        <fullName evidence="1">DUF4376 domain-containing protein</fullName>
    </recommendedName>
</protein>
<dbReference type="AlphaFoldDB" id="A0A167AQX0"/>
<dbReference type="RefSeq" id="WP_063377911.1">
    <property type="nucleotide sequence ID" value="NZ_AUXT01000179.1"/>
</dbReference>
<dbReference type="InterPro" id="IPR025484">
    <property type="entry name" value="DUF4376"/>
</dbReference>
<accession>A0A167AQX0</accession>
<evidence type="ECO:0000259" key="1">
    <source>
        <dbReference type="Pfam" id="PF14301"/>
    </source>
</evidence>
<feature type="domain" description="DUF4376" evidence="1">
    <location>
        <begin position="150"/>
        <end position="223"/>
    </location>
</feature>
<name>A0A167AQX0_9GAMM</name>
<dbReference type="EMBL" id="AUXT01000179">
    <property type="protein sequence ID" value="KZN45697.1"/>
    <property type="molecule type" value="Genomic_DNA"/>
</dbReference>
<dbReference type="OrthoDB" id="6288705at2"/>